<keyword evidence="3" id="KW-1185">Reference proteome</keyword>
<dbReference type="OrthoDB" id="7173442at2"/>
<protein>
    <submittedName>
        <fullName evidence="2">Tat pathway signal protein</fullName>
    </submittedName>
</protein>
<comment type="caution">
    <text evidence="2">The sequence shown here is derived from an EMBL/GenBank/DDBJ whole genome shotgun (WGS) entry which is preliminary data.</text>
</comment>
<organism evidence="2 3">
    <name type="scientific">Brevundimonas intermedia</name>
    <dbReference type="NCBI Taxonomy" id="74315"/>
    <lineage>
        <taxon>Bacteria</taxon>
        <taxon>Pseudomonadati</taxon>
        <taxon>Pseudomonadota</taxon>
        <taxon>Alphaproteobacteria</taxon>
        <taxon>Caulobacterales</taxon>
        <taxon>Caulobacteraceae</taxon>
        <taxon>Brevundimonas</taxon>
    </lineage>
</organism>
<feature type="signal peptide" evidence="1">
    <location>
        <begin position="1"/>
        <end position="23"/>
    </location>
</feature>
<name>A0A4Y9S085_9CAUL</name>
<evidence type="ECO:0000313" key="3">
    <source>
        <dbReference type="Proteomes" id="UP000298216"/>
    </source>
</evidence>
<accession>A0A4Y9S085</accession>
<dbReference type="EMBL" id="SPVH01000002">
    <property type="protein sequence ID" value="TFW14573.1"/>
    <property type="molecule type" value="Genomic_DNA"/>
</dbReference>
<evidence type="ECO:0000256" key="1">
    <source>
        <dbReference type="SAM" id="SignalP"/>
    </source>
</evidence>
<keyword evidence="1" id="KW-0732">Signal</keyword>
<proteinExistence type="predicted"/>
<sequence>MERRALLGLAVVATAAASTSARASSGGAAPSADTYFRLPVITASIIQASGRRGVLTIETGVDVPDAALRTRAQQSAPRLRAAYNTAAQRFANGIRPGAVPNIDQLSSELQAATNATLGRPGARVLLGTVMAV</sequence>
<evidence type="ECO:0000313" key="2">
    <source>
        <dbReference type="EMBL" id="TFW14573.1"/>
    </source>
</evidence>
<feature type="chain" id="PRO_5021357267" evidence="1">
    <location>
        <begin position="24"/>
        <end position="132"/>
    </location>
</feature>
<dbReference type="RefSeq" id="WP_135193955.1">
    <property type="nucleotide sequence ID" value="NZ_SPVH01000002.1"/>
</dbReference>
<dbReference type="Proteomes" id="UP000298216">
    <property type="component" value="Unassembled WGS sequence"/>
</dbReference>
<dbReference type="AlphaFoldDB" id="A0A4Y9S085"/>
<gene>
    <name evidence="2" type="ORF">EGY25_05115</name>
</gene>
<reference evidence="2 3" key="1">
    <citation type="submission" date="2019-03" db="EMBL/GenBank/DDBJ databases">
        <title>Draft genome of Brevundimonas sp. a heavy metal resistant soil bacteria.</title>
        <authorList>
            <person name="Soto J."/>
        </authorList>
    </citation>
    <scope>NUCLEOTIDE SEQUENCE [LARGE SCALE GENOMIC DNA]</scope>
    <source>
        <strain evidence="2 3">B-10</strain>
    </source>
</reference>